<proteinExistence type="predicted"/>
<evidence type="ECO:0000313" key="1">
    <source>
        <dbReference type="EMBL" id="CAB4129828.1"/>
    </source>
</evidence>
<protein>
    <submittedName>
        <fullName evidence="1">Uncharacterized protein</fullName>
    </submittedName>
</protein>
<reference evidence="1" key="1">
    <citation type="submission" date="2020-04" db="EMBL/GenBank/DDBJ databases">
        <authorList>
            <person name="Chiriac C."/>
            <person name="Salcher M."/>
            <person name="Ghai R."/>
            <person name="Kavagutti S V."/>
        </authorList>
    </citation>
    <scope>NUCLEOTIDE SEQUENCE</scope>
</reference>
<dbReference type="Gene3D" id="3.40.1440.50">
    <property type="match status" value="1"/>
</dbReference>
<dbReference type="EMBL" id="LR796235">
    <property type="protein sequence ID" value="CAB4129828.1"/>
    <property type="molecule type" value="Genomic_DNA"/>
</dbReference>
<accession>A0A6J5L4X8</accession>
<organism evidence="1">
    <name type="scientific">uncultured Caudovirales phage</name>
    <dbReference type="NCBI Taxonomy" id="2100421"/>
    <lineage>
        <taxon>Viruses</taxon>
        <taxon>Duplodnaviria</taxon>
        <taxon>Heunggongvirae</taxon>
        <taxon>Uroviricota</taxon>
        <taxon>Caudoviricetes</taxon>
        <taxon>Peduoviridae</taxon>
        <taxon>Maltschvirus</taxon>
        <taxon>Maltschvirus maltsch</taxon>
    </lineage>
</organism>
<sequence length="195" mass="22604">MNKRIFETTIRESKDYFNTREHIWDLDNQLDLKYILSLPAFSRFKKAADIVWADNVPGFKIRLTPDFKDKSYIVYLIVDKKSGKLLKGGKSKNPLNLRSYSAGTEETWTERGTCSETNYVWSQIFRRSIKDNNPIEIYAMVVPSIEYSFDSFDGNIVTKTISPYEEEEKKMNAFLKKLKGGNLIGEGDLLAKFKK</sequence>
<gene>
    <name evidence="1" type="ORF">UFOVP117_119</name>
</gene>
<name>A0A6J5L4X8_9CAUD</name>